<evidence type="ECO:0000313" key="17">
    <source>
        <dbReference type="EMBL" id="KAK3871569.1"/>
    </source>
</evidence>
<comment type="pathway">
    <text evidence="2">Nitrogen metabolism; urea cycle; (N(omega)-L-arginino)succinate from L-aspartate and L-citrulline: step 1/1.</text>
</comment>
<dbReference type="InterPro" id="IPR024074">
    <property type="entry name" value="AS_cat/multimer_dom_body"/>
</dbReference>
<dbReference type="PROSITE" id="PS00564">
    <property type="entry name" value="ARGININOSUCCIN_SYN_1"/>
    <property type="match status" value="1"/>
</dbReference>
<dbReference type="GO" id="GO:0004055">
    <property type="term" value="F:argininosuccinate synthase activity"/>
    <property type="evidence" value="ECO:0007669"/>
    <property type="project" value="UniProtKB-EC"/>
</dbReference>
<comment type="pathway">
    <text evidence="1">Amino-acid biosynthesis; L-arginine biosynthesis; L-arginine from L-ornithine and carbamoyl phosphate: step 2/3.</text>
</comment>
<dbReference type="InterPro" id="IPR014729">
    <property type="entry name" value="Rossmann-like_a/b/a_fold"/>
</dbReference>
<evidence type="ECO:0000256" key="8">
    <source>
        <dbReference type="ARBA" id="ARBA00022598"/>
    </source>
</evidence>
<dbReference type="HAMAP" id="MF_00005">
    <property type="entry name" value="Arg_succ_synth_type1"/>
    <property type="match status" value="1"/>
</dbReference>
<comment type="subunit">
    <text evidence="3">Homotetramer.</text>
</comment>
<dbReference type="EMBL" id="JAWQEG010002496">
    <property type="protein sequence ID" value="KAK3871569.1"/>
    <property type="molecule type" value="Genomic_DNA"/>
</dbReference>
<evidence type="ECO:0000259" key="15">
    <source>
        <dbReference type="Pfam" id="PF00764"/>
    </source>
</evidence>
<reference evidence="17" key="1">
    <citation type="submission" date="2023-10" db="EMBL/GenBank/DDBJ databases">
        <title>Genome assemblies of two species of porcelain crab, Petrolisthes cinctipes and Petrolisthes manimaculis (Anomura: Porcellanidae).</title>
        <authorList>
            <person name="Angst P."/>
        </authorList>
    </citation>
    <scope>NUCLEOTIDE SEQUENCE</scope>
    <source>
        <strain evidence="17">PB745_01</strain>
        <tissue evidence="17">Gill</tissue>
    </source>
</reference>
<protein>
    <recommendedName>
        <fullName evidence="5">Argininosuccinate synthase</fullName>
        <ecNumber evidence="4">6.3.4.5</ecNumber>
    </recommendedName>
    <alternativeName>
        <fullName evidence="12">Citrulline--aspartate ligase</fullName>
    </alternativeName>
</protein>
<dbReference type="InterPro" id="IPR048267">
    <property type="entry name" value="Arginosuc_syn_N"/>
</dbReference>
<evidence type="ECO:0000256" key="14">
    <source>
        <dbReference type="SAM" id="MobiDB-lite"/>
    </source>
</evidence>
<keyword evidence="10" id="KW-0547">Nucleotide-binding</keyword>
<evidence type="ECO:0000256" key="6">
    <source>
        <dbReference type="ARBA" id="ARBA00022436"/>
    </source>
</evidence>
<keyword evidence="11" id="KW-0067">ATP-binding</keyword>
<evidence type="ECO:0000256" key="12">
    <source>
        <dbReference type="ARBA" id="ARBA00029916"/>
    </source>
</evidence>
<feature type="region of interest" description="Disordered" evidence="14">
    <location>
        <begin position="412"/>
        <end position="553"/>
    </location>
</feature>
<dbReference type="Pfam" id="PF00764">
    <property type="entry name" value="Arginosuc_synth"/>
    <property type="match status" value="1"/>
</dbReference>
<dbReference type="InterPro" id="IPR018223">
    <property type="entry name" value="Arginosuc_synth_CS"/>
</dbReference>
<comment type="caution">
    <text evidence="17">The sequence shown here is derived from an EMBL/GenBank/DDBJ whole genome shotgun (WGS) entry which is preliminary data.</text>
</comment>
<dbReference type="GO" id="GO:0005524">
    <property type="term" value="F:ATP binding"/>
    <property type="evidence" value="ECO:0007669"/>
    <property type="project" value="UniProtKB-KW"/>
</dbReference>
<evidence type="ECO:0000256" key="9">
    <source>
        <dbReference type="ARBA" id="ARBA00022605"/>
    </source>
</evidence>
<proteinExistence type="inferred from homology"/>
<dbReference type="InterPro" id="IPR023434">
    <property type="entry name" value="Arginosuc_synth_type_1_subfam"/>
</dbReference>
<dbReference type="FunFam" id="3.40.50.620:FF:000019">
    <property type="entry name" value="Argininosuccinate synthase"/>
    <property type="match status" value="1"/>
</dbReference>
<gene>
    <name evidence="17" type="ORF">Pcinc_023290</name>
</gene>
<dbReference type="Proteomes" id="UP001286313">
    <property type="component" value="Unassembled WGS sequence"/>
</dbReference>
<dbReference type="InterPro" id="IPR048268">
    <property type="entry name" value="Arginosuc_syn_C"/>
</dbReference>
<dbReference type="PANTHER" id="PTHR11587">
    <property type="entry name" value="ARGININOSUCCINATE SYNTHASE"/>
    <property type="match status" value="1"/>
</dbReference>
<accession>A0AAE1KEP6</accession>
<keyword evidence="9" id="KW-0028">Amino-acid biosynthesis</keyword>
<dbReference type="GO" id="GO:0005737">
    <property type="term" value="C:cytoplasm"/>
    <property type="evidence" value="ECO:0007669"/>
    <property type="project" value="TreeGrafter"/>
</dbReference>
<dbReference type="GO" id="GO:0006526">
    <property type="term" value="P:L-arginine biosynthetic process"/>
    <property type="evidence" value="ECO:0007669"/>
    <property type="project" value="UniProtKB-KW"/>
</dbReference>
<dbReference type="PANTHER" id="PTHR11587:SF2">
    <property type="entry name" value="ARGININOSUCCINATE SYNTHASE"/>
    <property type="match status" value="1"/>
</dbReference>
<keyword evidence="6" id="KW-0835">Urea cycle</keyword>
<dbReference type="Gene3D" id="3.40.50.620">
    <property type="entry name" value="HUPs"/>
    <property type="match status" value="1"/>
</dbReference>
<sequence length="553" mass="64174">YELHWSCCCHFTMSDKGTVVLAYSGGLDTSCILVWLKEQGYQVVAFMSNLGQDEDFEEAKKKATKLGAKEVVIEDQRKELVEEFVWPAVSGDLIYEGRYLLGTALARPCIVRGLIRVARRVGAGFVSHGATGKGNDQIRFEFGCYALCPDIQVISPWKDPSFYRRFPGRPELFEYARQHDIPLPITPKAPWSIDANLVHISYESGILEDPATPAPPYLYLWTTDPEKAPQQAQQLTITFKEGVPHRVSVEGEGTTVHDPLEIFDTCNRIGARHGVGRVDLVENRSVGIKSRGVYETPGLSLLRSAHMDLESLCMDREVKKIKDYLSTCMAQQVYNGLWYSPEFEFTRSCVQKAENVVTGSVQLRVYKGNVFVVKREAPISLYNQELVSMDVQGEYEPIDAAGFIRINAEEEENKKKKEEENKKKEEENKEEENKKKKKEEENKKKKKEEENKKKKKEEENKKKKKEEENKKKKKEEENKKKKKEEENKKKKKEEENKKKKKEEENKKKKEEEENKKKKEEENKKKKEEKKEEENKEENNKNENKKENKEEEEN</sequence>
<evidence type="ECO:0000256" key="3">
    <source>
        <dbReference type="ARBA" id="ARBA00011881"/>
    </source>
</evidence>
<evidence type="ECO:0000256" key="4">
    <source>
        <dbReference type="ARBA" id="ARBA00012286"/>
    </source>
</evidence>
<dbReference type="AlphaFoldDB" id="A0AAE1KEP6"/>
<dbReference type="PROSITE" id="PS00565">
    <property type="entry name" value="ARGININOSUCCIN_SYN_2"/>
    <property type="match status" value="1"/>
</dbReference>
<evidence type="ECO:0000259" key="16">
    <source>
        <dbReference type="Pfam" id="PF20979"/>
    </source>
</evidence>
<evidence type="ECO:0000256" key="5">
    <source>
        <dbReference type="ARBA" id="ARBA00014810"/>
    </source>
</evidence>
<dbReference type="GO" id="GO:0000053">
    <property type="term" value="P:argininosuccinate metabolic process"/>
    <property type="evidence" value="ECO:0007669"/>
    <property type="project" value="TreeGrafter"/>
</dbReference>
<dbReference type="SUPFAM" id="SSF69864">
    <property type="entry name" value="Argininosuccinate synthetase, C-terminal domain"/>
    <property type="match status" value="1"/>
</dbReference>
<keyword evidence="7" id="KW-0055">Arginine biosynthesis</keyword>
<evidence type="ECO:0000313" key="18">
    <source>
        <dbReference type="Proteomes" id="UP001286313"/>
    </source>
</evidence>
<dbReference type="NCBIfam" id="TIGR00032">
    <property type="entry name" value="argG"/>
    <property type="match status" value="1"/>
</dbReference>
<keyword evidence="8" id="KW-0436">Ligase</keyword>
<feature type="non-terminal residue" evidence="17">
    <location>
        <position position="1"/>
    </location>
</feature>
<evidence type="ECO:0000256" key="11">
    <source>
        <dbReference type="ARBA" id="ARBA00022840"/>
    </source>
</evidence>
<keyword evidence="18" id="KW-1185">Reference proteome</keyword>
<dbReference type="FunFam" id="3.90.1260.10:FF:000003">
    <property type="entry name" value="Argininosuccinate synthase"/>
    <property type="match status" value="1"/>
</dbReference>
<dbReference type="NCBIfam" id="NF001770">
    <property type="entry name" value="PRK00509.1"/>
    <property type="match status" value="1"/>
</dbReference>
<name>A0AAE1KEP6_PETCI</name>
<evidence type="ECO:0000256" key="10">
    <source>
        <dbReference type="ARBA" id="ARBA00022741"/>
    </source>
</evidence>
<dbReference type="CDD" id="cd01999">
    <property type="entry name" value="ASS"/>
    <property type="match status" value="1"/>
</dbReference>
<dbReference type="Gene3D" id="3.90.1260.10">
    <property type="entry name" value="Argininosuccinate synthetase, chain A, domain 2"/>
    <property type="match status" value="1"/>
</dbReference>
<feature type="domain" description="Arginosuccinate synthase-like N-terminal" evidence="15">
    <location>
        <begin position="19"/>
        <end position="182"/>
    </location>
</feature>
<evidence type="ECO:0000256" key="13">
    <source>
        <dbReference type="ARBA" id="ARBA00049077"/>
    </source>
</evidence>
<evidence type="ECO:0000256" key="7">
    <source>
        <dbReference type="ARBA" id="ARBA00022571"/>
    </source>
</evidence>
<evidence type="ECO:0000256" key="1">
    <source>
        <dbReference type="ARBA" id="ARBA00004967"/>
    </source>
</evidence>
<organism evidence="17 18">
    <name type="scientific">Petrolisthes cinctipes</name>
    <name type="common">Flat porcelain crab</name>
    <dbReference type="NCBI Taxonomy" id="88211"/>
    <lineage>
        <taxon>Eukaryota</taxon>
        <taxon>Metazoa</taxon>
        <taxon>Ecdysozoa</taxon>
        <taxon>Arthropoda</taxon>
        <taxon>Crustacea</taxon>
        <taxon>Multicrustacea</taxon>
        <taxon>Malacostraca</taxon>
        <taxon>Eumalacostraca</taxon>
        <taxon>Eucarida</taxon>
        <taxon>Decapoda</taxon>
        <taxon>Pleocyemata</taxon>
        <taxon>Anomura</taxon>
        <taxon>Galatheoidea</taxon>
        <taxon>Porcellanidae</taxon>
        <taxon>Petrolisthes</taxon>
    </lineage>
</organism>
<evidence type="ECO:0000256" key="2">
    <source>
        <dbReference type="ARBA" id="ARBA00005154"/>
    </source>
</evidence>
<dbReference type="EC" id="6.3.4.5" evidence="4"/>
<dbReference type="SUPFAM" id="SSF52402">
    <property type="entry name" value="Adenine nucleotide alpha hydrolases-like"/>
    <property type="match status" value="1"/>
</dbReference>
<feature type="domain" description="Arginosuccinate synthase C-terminal" evidence="16">
    <location>
        <begin position="191"/>
        <end position="408"/>
    </location>
</feature>
<dbReference type="GO" id="GO:0000050">
    <property type="term" value="P:urea cycle"/>
    <property type="evidence" value="ECO:0007669"/>
    <property type="project" value="UniProtKB-KW"/>
</dbReference>
<comment type="catalytic activity">
    <reaction evidence="13">
        <text>L-citrulline + L-aspartate + ATP = 2-(N(omega)-L-arginino)succinate + AMP + diphosphate + H(+)</text>
        <dbReference type="Rhea" id="RHEA:10932"/>
        <dbReference type="ChEBI" id="CHEBI:15378"/>
        <dbReference type="ChEBI" id="CHEBI:29991"/>
        <dbReference type="ChEBI" id="CHEBI:30616"/>
        <dbReference type="ChEBI" id="CHEBI:33019"/>
        <dbReference type="ChEBI" id="CHEBI:57472"/>
        <dbReference type="ChEBI" id="CHEBI:57743"/>
        <dbReference type="ChEBI" id="CHEBI:456215"/>
        <dbReference type="EC" id="6.3.4.5"/>
    </reaction>
</comment>
<dbReference type="InterPro" id="IPR001518">
    <property type="entry name" value="Arginosuc_synth"/>
</dbReference>
<dbReference type="Pfam" id="PF20979">
    <property type="entry name" value="Arginosuc_syn_C"/>
    <property type="match status" value="1"/>
</dbReference>